<dbReference type="RefSeq" id="WP_072346440.1">
    <property type="nucleotide sequence ID" value="NZ_FPKU01000004.1"/>
</dbReference>
<dbReference type="AlphaFoldDB" id="A0A1K2I2M6"/>
<dbReference type="STRING" id="665118.SAMN02983003_3774"/>
<dbReference type="Proteomes" id="UP000183447">
    <property type="component" value="Unassembled WGS sequence"/>
</dbReference>
<dbReference type="SUPFAM" id="SSF117396">
    <property type="entry name" value="TM1631-like"/>
    <property type="match status" value="1"/>
</dbReference>
<dbReference type="OrthoDB" id="9780310at2"/>
<evidence type="ECO:0000313" key="2">
    <source>
        <dbReference type="Proteomes" id="UP000183447"/>
    </source>
</evidence>
<name>A0A1K2I2M6_9HYPH</name>
<sequence length="268" mass="29456">MAGVIRVGVGGWVFEPWRENFYPEGLRQKDELAYAASRLGTIEINATYYGSQKRESFARWASEVPEDFRFSVKGSRFCTNRRILAEAAGSVEKFFAQGVGALGEKLGPINWQVPATKRFEAEDFEDFLKLLPRSIDGVPLRHAIEARSETFADARFLSLAQRYGVAVVMAADSDFPLLAAHTADFAFVRIMGTREGEAEGYPPEALDGWARRLEVIARGELPDDFPRIDGAPQGNGAPAEVFVYVIDGNKPANPAAAMALIARLPPVT</sequence>
<dbReference type="InterPro" id="IPR002763">
    <property type="entry name" value="DUF72"/>
</dbReference>
<organism evidence="1 2">
    <name type="scientific">Devosia enhydra</name>
    <dbReference type="NCBI Taxonomy" id="665118"/>
    <lineage>
        <taxon>Bacteria</taxon>
        <taxon>Pseudomonadati</taxon>
        <taxon>Pseudomonadota</taxon>
        <taxon>Alphaproteobacteria</taxon>
        <taxon>Hyphomicrobiales</taxon>
        <taxon>Devosiaceae</taxon>
        <taxon>Devosia</taxon>
    </lineage>
</organism>
<evidence type="ECO:0000313" key="1">
    <source>
        <dbReference type="EMBL" id="SFZ86584.1"/>
    </source>
</evidence>
<dbReference type="PANTHER" id="PTHR30348:SF4">
    <property type="entry name" value="DUF72 DOMAIN-CONTAINING PROTEIN"/>
    <property type="match status" value="1"/>
</dbReference>
<dbReference type="EMBL" id="FPKU01000004">
    <property type="protein sequence ID" value="SFZ86584.1"/>
    <property type="molecule type" value="Genomic_DNA"/>
</dbReference>
<dbReference type="InterPro" id="IPR036520">
    <property type="entry name" value="UPF0759_sf"/>
</dbReference>
<accession>A0A1K2I2M6</accession>
<gene>
    <name evidence="1" type="ORF">SAMN02983003_3774</name>
</gene>
<dbReference type="PANTHER" id="PTHR30348">
    <property type="entry name" value="UNCHARACTERIZED PROTEIN YECE"/>
    <property type="match status" value="1"/>
</dbReference>
<keyword evidence="2" id="KW-1185">Reference proteome</keyword>
<dbReference type="Pfam" id="PF01904">
    <property type="entry name" value="DUF72"/>
    <property type="match status" value="1"/>
</dbReference>
<reference evidence="1 2" key="1">
    <citation type="submission" date="2016-11" db="EMBL/GenBank/DDBJ databases">
        <authorList>
            <person name="Jaros S."/>
            <person name="Januszkiewicz K."/>
            <person name="Wedrychowicz H."/>
        </authorList>
    </citation>
    <scope>NUCLEOTIDE SEQUENCE [LARGE SCALE GENOMIC DNA]</scope>
    <source>
        <strain evidence="1 2">ATCC 23634</strain>
    </source>
</reference>
<dbReference type="Gene3D" id="3.20.20.410">
    <property type="entry name" value="Protein of unknown function UPF0759"/>
    <property type="match status" value="1"/>
</dbReference>
<proteinExistence type="predicted"/>
<protein>
    <submittedName>
        <fullName evidence="1">Uncharacterized conserved protein YecE, DUF72 family</fullName>
    </submittedName>
</protein>